<dbReference type="AlphaFoldDB" id="A0A423TMC2"/>
<evidence type="ECO:0000313" key="3">
    <source>
        <dbReference type="EMBL" id="ROT77595.1"/>
    </source>
</evidence>
<evidence type="ECO:0000256" key="1">
    <source>
        <dbReference type="SAM" id="Phobius"/>
    </source>
</evidence>
<reference evidence="3 4" key="2">
    <citation type="submission" date="2019-01" db="EMBL/GenBank/DDBJ databases">
        <title>The decoding of complex shrimp genome reveals the adaptation for benthos swimmer, frequently molting mechanism and breeding impact on genome.</title>
        <authorList>
            <person name="Sun Y."/>
            <person name="Gao Y."/>
            <person name="Yu Y."/>
        </authorList>
    </citation>
    <scope>NUCLEOTIDE SEQUENCE [LARGE SCALE GENOMIC DNA]</scope>
    <source>
        <tissue evidence="3">Muscle</tissue>
    </source>
</reference>
<evidence type="ECO:0000313" key="4">
    <source>
        <dbReference type="Proteomes" id="UP000283509"/>
    </source>
</evidence>
<dbReference type="Proteomes" id="UP000283509">
    <property type="component" value="Unassembled WGS sequence"/>
</dbReference>
<keyword evidence="2" id="KW-0732">Signal</keyword>
<feature type="transmembrane region" description="Helical" evidence="1">
    <location>
        <begin position="415"/>
        <end position="436"/>
    </location>
</feature>
<feature type="chain" id="PRO_5019262791" evidence="2">
    <location>
        <begin position="26"/>
        <end position="472"/>
    </location>
</feature>
<gene>
    <name evidence="3" type="ORF">C7M84_003749</name>
</gene>
<accession>A0A423TMC2</accession>
<feature type="signal peptide" evidence="2">
    <location>
        <begin position="1"/>
        <end position="25"/>
    </location>
</feature>
<keyword evidence="1" id="KW-0472">Membrane</keyword>
<keyword evidence="4" id="KW-1185">Reference proteome</keyword>
<protein>
    <submittedName>
        <fullName evidence="3">Uncharacterized protein</fullName>
    </submittedName>
</protein>
<organism evidence="3 4">
    <name type="scientific">Penaeus vannamei</name>
    <name type="common">Whiteleg shrimp</name>
    <name type="synonym">Litopenaeus vannamei</name>
    <dbReference type="NCBI Taxonomy" id="6689"/>
    <lineage>
        <taxon>Eukaryota</taxon>
        <taxon>Metazoa</taxon>
        <taxon>Ecdysozoa</taxon>
        <taxon>Arthropoda</taxon>
        <taxon>Crustacea</taxon>
        <taxon>Multicrustacea</taxon>
        <taxon>Malacostraca</taxon>
        <taxon>Eumalacostraca</taxon>
        <taxon>Eucarida</taxon>
        <taxon>Decapoda</taxon>
        <taxon>Dendrobranchiata</taxon>
        <taxon>Penaeoidea</taxon>
        <taxon>Penaeidae</taxon>
        <taxon>Penaeus</taxon>
    </lineage>
</organism>
<keyword evidence="1" id="KW-1133">Transmembrane helix</keyword>
<keyword evidence="1" id="KW-0812">Transmembrane</keyword>
<reference evidence="3 4" key="1">
    <citation type="submission" date="2018-04" db="EMBL/GenBank/DDBJ databases">
        <authorList>
            <person name="Zhang X."/>
            <person name="Yuan J."/>
            <person name="Li F."/>
            <person name="Xiang J."/>
        </authorList>
    </citation>
    <scope>NUCLEOTIDE SEQUENCE [LARGE SCALE GENOMIC DNA]</scope>
    <source>
        <tissue evidence="3">Muscle</tissue>
    </source>
</reference>
<comment type="caution">
    <text evidence="3">The sequence shown here is derived from an EMBL/GenBank/DDBJ whole genome shotgun (WGS) entry which is preliminary data.</text>
</comment>
<sequence length="472" mass="51657">MARGEADPNIVLTFLLLTMVLSSHGLFEQLTPGAKLKESGGNNGYWCRWKGSLRCVDYDIQCKGQGIVDCSGNTSEKGFDAVVSILNSTSAKSMLRDAMANFKRKGGQNIVSFLESIINGQGDVDLQANTTAGAEGDDEDDELNFFDVFGDVGDSQSDPKEEEDAGEVMEGLSFLEIFGFADETAEVAEVLELQTDDGASETVSTSILLEVLRNEDFTTPTNVFSLENVTSEKTMEENAQITEGASYELQENATTMVSLVEALAEGNITSTRPTKLVTPSSAVTEPEDVQTSSTNASLLNGQKVMRKKRSEFTDVMRRYNEILESFTLEQLSRHGLAIRETLLLLKELVLSSRRRNIRGAAKKIPTLAGTRREKGKCRVFNLSCTELPPLNACRGVSLGGCLSRSKLYLFMMPRYMLAVYILSVAVLSIGSMVTAFEIYRNVTNRRINPVVQENAVEGGTEMTPNNNPMNGN</sequence>
<proteinExistence type="predicted"/>
<dbReference type="OrthoDB" id="6376114at2759"/>
<name>A0A423TMC2_PENVA</name>
<dbReference type="EMBL" id="QCYY01001507">
    <property type="protein sequence ID" value="ROT77595.1"/>
    <property type="molecule type" value="Genomic_DNA"/>
</dbReference>
<evidence type="ECO:0000256" key="2">
    <source>
        <dbReference type="SAM" id="SignalP"/>
    </source>
</evidence>